<keyword evidence="12 13" id="KW-0456">Lyase</keyword>
<evidence type="ECO:0000256" key="9">
    <source>
        <dbReference type="ARBA" id="ARBA00023098"/>
    </source>
</evidence>
<evidence type="ECO:0000256" key="4">
    <source>
        <dbReference type="ARBA" id="ARBA00013122"/>
    </source>
</evidence>
<evidence type="ECO:0000256" key="1">
    <source>
        <dbReference type="ARBA" id="ARBA00004141"/>
    </source>
</evidence>
<evidence type="ECO:0000256" key="11">
    <source>
        <dbReference type="ARBA" id="ARBA00023160"/>
    </source>
</evidence>
<feature type="region of interest" description="Disordered" evidence="14">
    <location>
        <begin position="76"/>
        <end position="95"/>
    </location>
</feature>
<keyword evidence="10 13" id="KW-0472">Membrane</keyword>
<evidence type="ECO:0000256" key="6">
    <source>
        <dbReference type="ARBA" id="ARBA00022692"/>
    </source>
</evidence>
<dbReference type="Pfam" id="PF04387">
    <property type="entry name" value="PTPLA"/>
    <property type="match status" value="1"/>
</dbReference>
<dbReference type="GO" id="GO:0102158">
    <property type="term" value="F:very-long-chain (3R)-3-hydroxyacyl-CoA dehydratase activity"/>
    <property type="evidence" value="ECO:0007669"/>
    <property type="project" value="UniProtKB-EC"/>
</dbReference>
<comment type="function">
    <text evidence="13">Catalyzes the third of the four reactions of the long-chain fatty acids elongation cycle. This endoplasmic reticulum-bound enzymatic process, allows the addition of two carbons to the chain of long- and very long-chain fatty acids/VLCFAs per cycle. This enzyme catalyzes the dehydration of the 3-hydroxyacyl-CoA intermediate into trans-2,3-enoyl-CoA, within each cycle of fatty acid elongation. Thereby, it participates to the production of VLCFAs of different chain lengths that are involved in multiple biological processes as precursors of membrane lipids and lipid mediators.</text>
</comment>
<keyword evidence="7 13" id="KW-0276">Fatty acid metabolism</keyword>
<evidence type="ECO:0000256" key="7">
    <source>
        <dbReference type="ARBA" id="ARBA00022832"/>
    </source>
</evidence>
<dbReference type="PANTHER" id="PTHR11035">
    <property type="entry name" value="VERY-LONG-CHAIN (3R)-3-HYDROXYACYL-COA DEHYDRATASE"/>
    <property type="match status" value="1"/>
</dbReference>
<evidence type="ECO:0000256" key="3">
    <source>
        <dbReference type="ARBA" id="ARBA00007811"/>
    </source>
</evidence>
<protein>
    <recommendedName>
        <fullName evidence="4 13">Very-long-chain (3R)-3-hydroxyacyl-CoA dehydratase</fullName>
        <ecNumber evidence="4 13">4.2.1.134</ecNumber>
    </recommendedName>
</protein>
<proteinExistence type="inferred from homology"/>
<keyword evidence="9 13" id="KW-0443">Lipid metabolism</keyword>
<dbReference type="PANTHER" id="PTHR11035:SF35">
    <property type="entry name" value="VERY-LONG-CHAIN (3R)-3-HYDROXYACYL-COA DEHYDRATASE"/>
    <property type="match status" value="1"/>
</dbReference>
<evidence type="ECO:0000313" key="15">
    <source>
        <dbReference type="EMBL" id="KAG0565263.1"/>
    </source>
</evidence>
<dbReference type="EC" id="4.2.1.134" evidence="4 13"/>
<evidence type="ECO:0000256" key="5">
    <source>
        <dbReference type="ARBA" id="ARBA00022516"/>
    </source>
</evidence>
<evidence type="ECO:0000256" key="2">
    <source>
        <dbReference type="ARBA" id="ARBA00005194"/>
    </source>
</evidence>
<reference evidence="15" key="1">
    <citation type="submission" date="2020-06" db="EMBL/GenBank/DDBJ databases">
        <title>WGS assembly of Ceratodon purpureus strain R40.</title>
        <authorList>
            <person name="Carey S.B."/>
            <person name="Jenkins J."/>
            <person name="Shu S."/>
            <person name="Lovell J.T."/>
            <person name="Sreedasyam A."/>
            <person name="Maumus F."/>
            <person name="Tiley G.P."/>
            <person name="Fernandez-Pozo N."/>
            <person name="Barry K."/>
            <person name="Chen C."/>
            <person name="Wang M."/>
            <person name="Lipzen A."/>
            <person name="Daum C."/>
            <person name="Saski C.A."/>
            <person name="Payton A.C."/>
            <person name="Mcbreen J.C."/>
            <person name="Conrad R.E."/>
            <person name="Kollar L.M."/>
            <person name="Olsson S."/>
            <person name="Huttunen S."/>
            <person name="Landis J.B."/>
            <person name="Wickett N.J."/>
            <person name="Johnson M.G."/>
            <person name="Rensing S.A."/>
            <person name="Grimwood J."/>
            <person name="Schmutz J."/>
            <person name="Mcdaniel S.F."/>
        </authorList>
    </citation>
    <scope>NUCLEOTIDE SEQUENCE</scope>
    <source>
        <strain evidence="15">R40</strain>
    </source>
</reference>
<evidence type="ECO:0000256" key="8">
    <source>
        <dbReference type="ARBA" id="ARBA00022989"/>
    </source>
</evidence>
<comment type="caution">
    <text evidence="15">The sequence shown here is derived from an EMBL/GenBank/DDBJ whole genome shotgun (WGS) entry which is preliminary data.</text>
</comment>
<evidence type="ECO:0000313" key="16">
    <source>
        <dbReference type="Proteomes" id="UP000822688"/>
    </source>
</evidence>
<gene>
    <name evidence="15" type="ORF">KC19_8G177500</name>
</gene>
<keyword evidence="8 13" id="KW-1133">Transmembrane helix</keyword>
<dbReference type="EMBL" id="CM026429">
    <property type="protein sequence ID" value="KAG0565263.1"/>
    <property type="molecule type" value="Genomic_DNA"/>
</dbReference>
<dbReference type="GO" id="GO:0042761">
    <property type="term" value="P:very long-chain fatty acid biosynthetic process"/>
    <property type="evidence" value="ECO:0007669"/>
    <property type="project" value="TreeGrafter"/>
</dbReference>
<dbReference type="GO" id="GO:0030497">
    <property type="term" value="P:fatty acid elongation"/>
    <property type="evidence" value="ECO:0007669"/>
    <property type="project" value="TreeGrafter"/>
</dbReference>
<dbReference type="InterPro" id="IPR007482">
    <property type="entry name" value="Tyr_Pase-like_PTPLA"/>
</dbReference>
<organism evidence="15 16">
    <name type="scientific">Ceratodon purpureus</name>
    <name type="common">Fire moss</name>
    <name type="synonym">Dicranum purpureum</name>
    <dbReference type="NCBI Taxonomy" id="3225"/>
    <lineage>
        <taxon>Eukaryota</taxon>
        <taxon>Viridiplantae</taxon>
        <taxon>Streptophyta</taxon>
        <taxon>Embryophyta</taxon>
        <taxon>Bryophyta</taxon>
        <taxon>Bryophytina</taxon>
        <taxon>Bryopsida</taxon>
        <taxon>Dicranidae</taxon>
        <taxon>Pseudoditrichales</taxon>
        <taxon>Ditrichaceae</taxon>
        <taxon>Ceratodon</taxon>
    </lineage>
</organism>
<dbReference type="GO" id="GO:0005789">
    <property type="term" value="C:endoplasmic reticulum membrane"/>
    <property type="evidence" value="ECO:0007669"/>
    <property type="project" value="UniProtKB-SubCell"/>
</dbReference>
<feature type="transmembrane region" description="Helical" evidence="13">
    <location>
        <begin position="49"/>
        <end position="72"/>
    </location>
</feature>
<dbReference type="AlphaFoldDB" id="A0A8T0H268"/>
<keyword evidence="16" id="KW-1185">Reference proteome</keyword>
<evidence type="ECO:0000256" key="12">
    <source>
        <dbReference type="ARBA" id="ARBA00023239"/>
    </source>
</evidence>
<comment type="similarity">
    <text evidence="3 13">Belongs to the very long-chain fatty acids dehydratase HACD family.</text>
</comment>
<name>A0A8T0H268_CERPU</name>
<comment type="subcellular location">
    <subcellularLocation>
        <location evidence="13">Endoplasmic reticulum membrane</location>
        <topology evidence="13">Multi-pass membrane protein</topology>
    </subcellularLocation>
    <subcellularLocation>
        <location evidence="1">Membrane</location>
        <topology evidence="1">Multi-pass membrane protein</topology>
    </subcellularLocation>
</comment>
<dbReference type="GO" id="GO:0030148">
    <property type="term" value="P:sphingolipid biosynthetic process"/>
    <property type="evidence" value="ECO:0007669"/>
    <property type="project" value="TreeGrafter"/>
</dbReference>
<keyword evidence="13" id="KW-0256">Endoplasmic reticulum</keyword>
<keyword evidence="11 13" id="KW-0275">Fatty acid biosynthesis</keyword>
<comment type="caution">
    <text evidence="13">Lacks conserved residue(s) required for the propagation of feature annotation.</text>
</comment>
<evidence type="ECO:0000256" key="14">
    <source>
        <dbReference type="SAM" id="MobiDB-lite"/>
    </source>
</evidence>
<evidence type="ECO:0000256" key="13">
    <source>
        <dbReference type="RuleBase" id="RU363109"/>
    </source>
</evidence>
<keyword evidence="5 13" id="KW-0444">Lipid biosynthesis</keyword>
<accession>A0A8T0H268</accession>
<keyword evidence="6 13" id="KW-0812">Transmembrane</keyword>
<comment type="pathway">
    <text evidence="2 13">Lipid metabolism; fatty acid biosynthesis.</text>
</comment>
<dbReference type="Proteomes" id="UP000822688">
    <property type="component" value="Chromosome 8"/>
</dbReference>
<feature type="transmembrane region" description="Helical" evidence="13">
    <location>
        <begin position="7"/>
        <end position="29"/>
    </location>
</feature>
<comment type="catalytic activity">
    <reaction evidence="13">
        <text>a very-long-chain (3R)-3-hydroxyacyl-CoA = a very-long-chain (2E)-enoyl-CoA + H2O</text>
        <dbReference type="Rhea" id="RHEA:45812"/>
        <dbReference type="ChEBI" id="CHEBI:15377"/>
        <dbReference type="ChEBI" id="CHEBI:83728"/>
        <dbReference type="ChEBI" id="CHEBI:85440"/>
        <dbReference type="EC" id="4.2.1.134"/>
    </reaction>
</comment>
<sequence length="95" mass="11355">MNLCRYTAFIILYPIGALYGEMFAMYLSLDSIKKKDLYANSFKWLPFDYHSFVVGLMLVYPFLWLVLYLHMFRQRKSKLSKRGSSGNRRKPKRVD</sequence>
<evidence type="ECO:0000256" key="10">
    <source>
        <dbReference type="ARBA" id="ARBA00023136"/>
    </source>
</evidence>